<name>A0AC61QKR3_9BACT</name>
<keyword evidence="1" id="KW-0808">Transferase</keyword>
<protein>
    <submittedName>
        <fullName evidence="1">1-acyl-sn-glycerol-3-phosphate acyltransferase</fullName>
    </submittedName>
</protein>
<sequence length="266" mass="31215">MMWIVKLFHSIWQMILLWSFVCRSYFIRLFAKNPIKRRWLQIKNMSNSSRKFLRAFHVKLRVKNQEVLQQLKDNNYLLVANHSSLLDIFLLGAVDNYVFITSTEMSETPIIGNIIRLGGCLYTDRKNKLNLPQEIKRFTDVLKKGFKVVLFPEKPGTDGTKVNEFRPSLFQTAVDAACTVVPVCIRYLKLDGKPINGKNRFVVFWSKSINYLKYYWNLLAHKMEVEINFLEPIEFDPNRDRSELCQLTYEKVSNTFESYENCVAGS</sequence>
<dbReference type="EMBL" id="SMOG01000001">
    <property type="protein sequence ID" value="TDF74548.1"/>
    <property type="molecule type" value="Genomic_DNA"/>
</dbReference>
<organism evidence="1 2">
    <name type="scientific">Candidatus Syntrophosphaera thermopropionivorans</name>
    <dbReference type="NCBI Taxonomy" id="2593015"/>
    <lineage>
        <taxon>Bacteria</taxon>
        <taxon>Pseudomonadati</taxon>
        <taxon>Candidatus Cloacimonadota</taxon>
        <taxon>Candidatus Cloacimonadia</taxon>
        <taxon>Candidatus Cloacimonadales</taxon>
        <taxon>Candidatus Cloacimonadaceae</taxon>
        <taxon>Candidatus Syntrophosphaera</taxon>
    </lineage>
</organism>
<comment type="caution">
    <text evidence="1">The sequence shown here is derived from an EMBL/GenBank/DDBJ whole genome shotgun (WGS) entry which is preliminary data.</text>
</comment>
<evidence type="ECO:0000313" key="1">
    <source>
        <dbReference type="EMBL" id="TDF74548.1"/>
    </source>
</evidence>
<accession>A0AC61QKR3</accession>
<keyword evidence="2" id="KW-1185">Reference proteome</keyword>
<reference evidence="1" key="1">
    <citation type="submission" date="2019-03" db="EMBL/GenBank/DDBJ databases">
        <title>Candidatus Syntrophosphaera thermopropionivorans: a novel player in syntrophic propionate oxidation during anaerobic digestion.</title>
        <authorList>
            <person name="Dyksma S."/>
        </authorList>
    </citation>
    <scope>NUCLEOTIDE SEQUENCE</scope>
    <source>
        <strain evidence="1">W5</strain>
    </source>
</reference>
<keyword evidence="1" id="KW-0012">Acyltransferase</keyword>
<proteinExistence type="predicted"/>
<dbReference type="Proteomes" id="UP000294588">
    <property type="component" value="Unassembled WGS sequence"/>
</dbReference>
<gene>
    <name evidence="1" type="ORF">E0946_00220</name>
</gene>
<evidence type="ECO:0000313" key="2">
    <source>
        <dbReference type="Proteomes" id="UP000294588"/>
    </source>
</evidence>